<sequence>MTNSDTQSSSPRALFAHRFAELYAAAGNPTLRRVATATERRMRGTQAATPSPQRISDWKTGRNVPARFESLLPVVLTLVELTEQLVIVTGNGELGVWDLDAETVAARICASTGRLTEAVWRGKVANVAYRSPCP</sequence>
<protein>
    <submittedName>
        <fullName evidence="2">Uncharacterized protein</fullName>
    </submittedName>
</protein>
<dbReference type="EMBL" id="PJMW01000002">
    <property type="protein sequence ID" value="PKV77740.1"/>
    <property type="molecule type" value="Genomic_DNA"/>
</dbReference>
<dbReference type="Proteomes" id="UP000233766">
    <property type="component" value="Unassembled WGS sequence"/>
</dbReference>
<accession>A0A2N3V7Z5</accession>
<comment type="caution">
    <text evidence="2">The sequence shown here is derived from an EMBL/GenBank/DDBJ whole genome shotgun (WGS) entry which is preliminary data.</text>
</comment>
<feature type="region of interest" description="Disordered" evidence="1">
    <location>
        <begin position="39"/>
        <end position="59"/>
    </location>
</feature>
<evidence type="ECO:0000256" key="1">
    <source>
        <dbReference type="SAM" id="MobiDB-lite"/>
    </source>
</evidence>
<dbReference type="AlphaFoldDB" id="A0A2N3V7Z5"/>
<evidence type="ECO:0000313" key="3">
    <source>
        <dbReference type="Proteomes" id="UP000233766"/>
    </source>
</evidence>
<organism evidence="2 3">
    <name type="scientific">Nocardia fluminea</name>
    <dbReference type="NCBI Taxonomy" id="134984"/>
    <lineage>
        <taxon>Bacteria</taxon>
        <taxon>Bacillati</taxon>
        <taxon>Actinomycetota</taxon>
        <taxon>Actinomycetes</taxon>
        <taxon>Mycobacteriales</taxon>
        <taxon>Nocardiaceae</taxon>
        <taxon>Nocardia</taxon>
    </lineage>
</organism>
<reference evidence="2 3" key="1">
    <citation type="submission" date="2017-12" db="EMBL/GenBank/DDBJ databases">
        <title>Sequencing the genomes of 1000 Actinobacteria strains.</title>
        <authorList>
            <person name="Klenk H.-P."/>
        </authorList>
    </citation>
    <scope>NUCLEOTIDE SEQUENCE [LARGE SCALE GENOMIC DNA]</scope>
    <source>
        <strain evidence="2 3">DSM 44489</strain>
    </source>
</reference>
<keyword evidence="3" id="KW-1185">Reference proteome</keyword>
<proteinExistence type="predicted"/>
<evidence type="ECO:0000313" key="2">
    <source>
        <dbReference type="EMBL" id="PKV77740.1"/>
    </source>
</evidence>
<name>A0A2N3V7Z5_9NOCA</name>
<gene>
    <name evidence="2" type="ORF">ATK86_2093</name>
</gene>
<dbReference type="OrthoDB" id="4775462at2"/>
<dbReference type="RefSeq" id="WP_101464337.1">
    <property type="nucleotide sequence ID" value="NZ_PJMW01000002.1"/>
</dbReference>